<feature type="domain" description="DUF1468" evidence="2">
    <location>
        <begin position="17"/>
        <end position="148"/>
    </location>
</feature>
<evidence type="ECO:0000259" key="2">
    <source>
        <dbReference type="Pfam" id="PF07331"/>
    </source>
</evidence>
<feature type="transmembrane region" description="Helical" evidence="1">
    <location>
        <begin position="49"/>
        <end position="70"/>
    </location>
</feature>
<feature type="transmembrane region" description="Helical" evidence="1">
    <location>
        <begin position="123"/>
        <end position="145"/>
    </location>
</feature>
<dbReference type="AlphaFoldDB" id="A0A3N1MDV4"/>
<comment type="caution">
    <text evidence="3">The sequence shown here is derived from an EMBL/GenBank/DDBJ whole genome shotgun (WGS) entry which is preliminary data.</text>
</comment>
<gene>
    <name evidence="3" type="ORF">EDC65_1098</name>
</gene>
<sequence>MTVAARAATVLKRKDIAAGLLLAAFGVAGLALGTDLPMGVARRMGPGFVPFGLSMLLILFGGVIALGGILRDGETIERVRLRPLVGVLAGGIAFALLIDTGGILLATFAAVAGAAAADSHTRWLQAAALAVISAIFSAILFVELLQLPIRLWFR</sequence>
<dbReference type="Pfam" id="PF07331">
    <property type="entry name" value="TctB"/>
    <property type="match status" value="1"/>
</dbReference>
<evidence type="ECO:0000313" key="4">
    <source>
        <dbReference type="Proteomes" id="UP000278222"/>
    </source>
</evidence>
<dbReference type="Proteomes" id="UP000278222">
    <property type="component" value="Unassembled WGS sequence"/>
</dbReference>
<keyword evidence="1" id="KW-0812">Transmembrane</keyword>
<name>A0A3N1MDV4_9PROT</name>
<protein>
    <submittedName>
        <fullName evidence="3">Tripartite tricarboxylate transporter TctB family protein</fullName>
    </submittedName>
</protein>
<dbReference type="InterPro" id="IPR009936">
    <property type="entry name" value="DUF1468"/>
</dbReference>
<organism evidence="3 4">
    <name type="scientific">Stella humosa</name>
    <dbReference type="NCBI Taxonomy" id="94"/>
    <lineage>
        <taxon>Bacteria</taxon>
        <taxon>Pseudomonadati</taxon>
        <taxon>Pseudomonadota</taxon>
        <taxon>Alphaproteobacteria</taxon>
        <taxon>Rhodospirillales</taxon>
        <taxon>Stellaceae</taxon>
        <taxon>Stella</taxon>
    </lineage>
</organism>
<reference evidence="3 4" key="1">
    <citation type="submission" date="2018-11" db="EMBL/GenBank/DDBJ databases">
        <title>Genomic Encyclopedia of Type Strains, Phase IV (KMG-IV): sequencing the most valuable type-strain genomes for metagenomic binning, comparative biology and taxonomic classification.</title>
        <authorList>
            <person name="Goeker M."/>
        </authorList>
    </citation>
    <scope>NUCLEOTIDE SEQUENCE [LARGE SCALE GENOMIC DNA]</scope>
    <source>
        <strain evidence="3 4">DSM 5900</strain>
    </source>
</reference>
<keyword evidence="1" id="KW-0472">Membrane</keyword>
<accession>A0A3N1MDV4</accession>
<proteinExistence type="predicted"/>
<dbReference type="RefSeq" id="WP_123688620.1">
    <property type="nucleotide sequence ID" value="NZ_AP019700.1"/>
</dbReference>
<keyword evidence="1" id="KW-1133">Transmembrane helix</keyword>
<keyword evidence="4" id="KW-1185">Reference proteome</keyword>
<evidence type="ECO:0000256" key="1">
    <source>
        <dbReference type="SAM" id="Phobius"/>
    </source>
</evidence>
<dbReference type="EMBL" id="RJKX01000011">
    <property type="protein sequence ID" value="ROQ01911.1"/>
    <property type="molecule type" value="Genomic_DNA"/>
</dbReference>
<evidence type="ECO:0000313" key="3">
    <source>
        <dbReference type="EMBL" id="ROQ01911.1"/>
    </source>
</evidence>
<feature type="transmembrane region" description="Helical" evidence="1">
    <location>
        <begin position="91"/>
        <end position="117"/>
    </location>
</feature>
<dbReference type="OrthoDB" id="5186924at2"/>